<dbReference type="FunCoup" id="G8YES0">
    <property type="interactions" value="1935"/>
</dbReference>
<dbReference type="InterPro" id="IPR004600">
    <property type="entry name" value="TFIIH_Tfb4/GTF2H3"/>
</dbReference>
<evidence type="ECO:0000256" key="13">
    <source>
        <dbReference type="ARBA" id="ARBA00033341"/>
    </source>
</evidence>
<evidence type="ECO:0000256" key="6">
    <source>
        <dbReference type="ARBA" id="ARBA00022763"/>
    </source>
</evidence>
<organism evidence="15 16">
    <name type="scientific">Pichia sorbitophila (strain ATCC MYA-4447 / BCRC 22081 / CBS 7064 / NBRC 10061 / NRRL Y-12695)</name>
    <name type="common">Hybrid yeast</name>
    <dbReference type="NCBI Taxonomy" id="559304"/>
    <lineage>
        <taxon>Eukaryota</taxon>
        <taxon>Fungi</taxon>
        <taxon>Dikarya</taxon>
        <taxon>Ascomycota</taxon>
        <taxon>Saccharomycotina</taxon>
        <taxon>Pichiomycetes</taxon>
        <taxon>Debaryomycetaceae</taxon>
        <taxon>Millerozyma</taxon>
    </lineage>
</organism>
<protein>
    <recommendedName>
        <fullName evidence="4 14">General transcription and DNA repair factor IIH subunit TFB4</fullName>
        <shortName evidence="14">TFIIH subunit TFB4</shortName>
    </recommendedName>
    <alternativeName>
        <fullName evidence="13 14">RNA polymerase II transcription factor B subunit 4</fullName>
    </alternativeName>
</protein>
<dbReference type="OMA" id="QGCDITS"/>
<dbReference type="HOGENOM" id="CLU_040211_0_0_1"/>
<dbReference type="Proteomes" id="UP000005222">
    <property type="component" value="Chromosome I"/>
</dbReference>
<comment type="subunit">
    <text evidence="14">Component of the 7-subunit TFIIH core complex composed of XPB/SSL2, XPD/RAD3, SSL1, TFB1, TFB2, TFB4 and TFB5, which is active in NER. The core complex associates with the 3-subunit CTD-kinase module TFIIK composed of CCL1, KIN28 and TFB3 to form the 10-subunit holoenzyme (holo-TFIIH) active in transcription.</text>
</comment>
<dbReference type="OrthoDB" id="17307at2759"/>
<comment type="function">
    <text evidence="1 14">Component of the general transcription and DNA repair factor IIH (TFIIH) core complex, which is involved in general and transcription-coupled nucleotide excision repair (NER) of damaged DNA and, when complexed to TFIIK, in RNA transcription by RNA polymerase II. In NER, TFIIH acts by opening DNA around the lesion to allow the excision of the damaged oligonucleotide and its replacement by a new DNA fragment. In transcription, TFIIH has an essential role in transcription initiation. When the pre-initiation complex (PIC) has been established, TFIIH is required for promoter opening and promoter escape. Phosphorylation of the C-terminal tail (CTD) of the largest subunit of RNA polymerase II by the kinase module TFIIK controls the initiation of transcription.</text>
</comment>
<keyword evidence="16" id="KW-1185">Reference proteome</keyword>
<dbReference type="EMBL" id="FO082051">
    <property type="protein sequence ID" value="CCE81669.1"/>
    <property type="molecule type" value="Genomic_DNA"/>
</dbReference>
<evidence type="ECO:0000313" key="15">
    <source>
        <dbReference type="EMBL" id="CCE81669.1"/>
    </source>
</evidence>
<dbReference type="GO" id="GO:0005675">
    <property type="term" value="C:transcription factor TFIIH holo complex"/>
    <property type="evidence" value="ECO:0007669"/>
    <property type="project" value="UniProtKB-UniRule"/>
</dbReference>
<dbReference type="eggNOG" id="KOG2487">
    <property type="taxonomic scope" value="Eukaryota"/>
</dbReference>
<gene>
    <name evidence="15" type="primary">Piso0_002332</name>
    <name evidence="15" type="ORF">GNLVRS01_PISO0I07906g</name>
</gene>
<keyword evidence="5 14" id="KW-0479">Metal-binding</keyword>
<dbReference type="STRING" id="559304.G8YES0"/>
<keyword evidence="10 14" id="KW-0804">Transcription</keyword>
<accession>G8YES0</accession>
<dbReference type="Gene3D" id="3.40.50.410">
    <property type="entry name" value="von Willebrand factor, type A domain"/>
    <property type="match status" value="1"/>
</dbReference>
<dbReference type="InterPro" id="IPR036465">
    <property type="entry name" value="vWFA_dom_sf"/>
</dbReference>
<comment type="similarity">
    <text evidence="3 14">Belongs to the TFB4 family.</text>
</comment>
<keyword evidence="8 14" id="KW-0862">Zinc</keyword>
<sequence>MDAVSETIITDQKPAQPTVDDPSLLTVILDLTPHGWFKIKDHITVQEVTKALLVFLNAHLSLNNTNQVAFIVCSPDGAKFLYPNPGKNFDGIQDNGNSKGEAGTKTPSPNLVNTEMYRQFRIVDEAVLEELNEVIKSLSNSNSVNKTRSTLSGALSLALTYTNRMLNLDQSISTTTASAFNATTKSTSGTTNATGSGSSASAVSTNYTSMLSRILVISANDDDDVKYIPIMNSMFAAQKMRLPIDVAKLGSVSSSYLQQASDATNGIYLQVENPEGLIQTLCTAFFIESSIRPLIILPSNSNVSYRASCFITGKSVDLGYVCSVCLCIMSIIPTDAKCPTCNSHFDKSILNQLQNSVVLSTKRRKIDTNGRDTPPA</sequence>
<evidence type="ECO:0000256" key="1">
    <source>
        <dbReference type="ARBA" id="ARBA00002817"/>
    </source>
</evidence>
<evidence type="ECO:0000256" key="2">
    <source>
        <dbReference type="ARBA" id="ARBA00004123"/>
    </source>
</evidence>
<dbReference type="PANTHER" id="PTHR12831:SF0">
    <property type="entry name" value="GENERAL TRANSCRIPTION FACTOR IIH SUBUNIT 3"/>
    <property type="match status" value="1"/>
</dbReference>
<evidence type="ECO:0000313" key="16">
    <source>
        <dbReference type="Proteomes" id="UP000005222"/>
    </source>
</evidence>
<dbReference type="InParanoid" id="G8YES0"/>
<dbReference type="GO" id="GO:0006289">
    <property type="term" value="P:nucleotide-excision repair"/>
    <property type="evidence" value="ECO:0007669"/>
    <property type="project" value="UniProtKB-UniRule"/>
</dbReference>
<evidence type="ECO:0000256" key="14">
    <source>
        <dbReference type="RuleBase" id="RU368090"/>
    </source>
</evidence>
<evidence type="ECO:0000256" key="11">
    <source>
        <dbReference type="ARBA" id="ARBA00023204"/>
    </source>
</evidence>
<evidence type="ECO:0000256" key="5">
    <source>
        <dbReference type="ARBA" id="ARBA00022723"/>
    </source>
</evidence>
<keyword evidence="6 14" id="KW-0227">DNA damage</keyword>
<comment type="subcellular location">
    <subcellularLocation>
        <location evidence="2 14">Nucleus</location>
    </subcellularLocation>
</comment>
<evidence type="ECO:0000256" key="3">
    <source>
        <dbReference type="ARBA" id="ARBA00005273"/>
    </source>
</evidence>
<keyword evidence="7 14" id="KW-0863">Zinc-finger</keyword>
<dbReference type="Pfam" id="PF03850">
    <property type="entry name" value="Tfb4"/>
    <property type="match status" value="1"/>
</dbReference>
<evidence type="ECO:0000256" key="4">
    <source>
        <dbReference type="ARBA" id="ARBA00021280"/>
    </source>
</evidence>
<reference evidence="15 16" key="1">
    <citation type="journal article" date="2012" name="G3 (Bethesda)">
        <title>Pichia sorbitophila, an interspecies yeast hybrid reveals early steps of genome resolution following polyploidization.</title>
        <authorList>
            <person name="Leh Louis V."/>
            <person name="Despons L."/>
            <person name="Friedrich A."/>
            <person name="Martin T."/>
            <person name="Durrens P."/>
            <person name="Casaregola S."/>
            <person name="Neuveglise C."/>
            <person name="Fairhead C."/>
            <person name="Marck C."/>
            <person name="Cruz J.A."/>
            <person name="Straub M.L."/>
            <person name="Kugler V."/>
            <person name="Sacerdot C."/>
            <person name="Uzunov Z."/>
            <person name="Thierry A."/>
            <person name="Weiss S."/>
            <person name="Bleykasten C."/>
            <person name="De Montigny J."/>
            <person name="Jacques N."/>
            <person name="Jung P."/>
            <person name="Lemaire M."/>
            <person name="Mallet S."/>
            <person name="Morel G."/>
            <person name="Richard G.F."/>
            <person name="Sarkar A."/>
            <person name="Savel G."/>
            <person name="Schacherer J."/>
            <person name="Seret M.L."/>
            <person name="Talla E."/>
            <person name="Samson G."/>
            <person name="Jubin C."/>
            <person name="Poulain J."/>
            <person name="Vacherie B."/>
            <person name="Barbe V."/>
            <person name="Pelletier E."/>
            <person name="Sherman D.J."/>
            <person name="Westhof E."/>
            <person name="Weissenbach J."/>
            <person name="Baret P.V."/>
            <person name="Wincker P."/>
            <person name="Gaillardin C."/>
            <person name="Dujon B."/>
            <person name="Souciet J.L."/>
        </authorList>
    </citation>
    <scope>NUCLEOTIDE SEQUENCE [LARGE SCALE GENOMIC DNA]</scope>
    <source>
        <strain evidence="16">ATCC MYA-4447 / BCRC 22081 / CBS 7064 / NBRC 10061 / NRRL Y-12695</strain>
    </source>
</reference>
<keyword evidence="9 14" id="KW-0805">Transcription regulation</keyword>
<dbReference type="GO" id="GO:0006355">
    <property type="term" value="P:regulation of DNA-templated transcription"/>
    <property type="evidence" value="ECO:0007669"/>
    <property type="project" value="InterPro"/>
</dbReference>
<evidence type="ECO:0000256" key="9">
    <source>
        <dbReference type="ARBA" id="ARBA00023015"/>
    </source>
</evidence>
<dbReference type="GO" id="GO:0000439">
    <property type="term" value="C:transcription factor TFIIH core complex"/>
    <property type="evidence" value="ECO:0007669"/>
    <property type="project" value="UniProtKB-UniRule"/>
</dbReference>
<evidence type="ECO:0000256" key="8">
    <source>
        <dbReference type="ARBA" id="ARBA00022833"/>
    </source>
</evidence>
<name>G8YES0_PICSO</name>
<dbReference type="AlphaFoldDB" id="G8YES0"/>
<dbReference type="PANTHER" id="PTHR12831">
    <property type="entry name" value="TRANSCRIPTION INITIATION FACTOR IIH TFIIH , POLYPEPTIDE 3-RELATED"/>
    <property type="match status" value="1"/>
</dbReference>
<keyword evidence="12 14" id="KW-0539">Nucleus</keyword>
<keyword evidence="11 14" id="KW-0234">DNA repair</keyword>
<evidence type="ECO:0000256" key="10">
    <source>
        <dbReference type="ARBA" id="ARBA00023163"/>
    </source>
</evidence>
<evidence type="ECO:0000256" key="7">
    <source>
        <dbReference type="ARBA" id="ARBA00022771"/>
    </source>
</evidence>
<evidence type="ECO:0000256" key="12">
    <source>
        <dbReference type="ARBA" id="ARBA00023242"/>
    </source>
</evidence>
<dbReference type="GO" id="GO:0008270">
    <property type="term" value="F:zinc ion binding"/>
    <property type="evidence" value="ECO:0007669"/>
    <property type="project" value="UniProtKB-KW"/>
</dbReference>
<proteinExistence type="inferred from homology"/>